<evidence type="ECO:0000256" key="1">
    <source>
        <dbReference type="SAM" id="MobiDB-lite"/>
    </source>
</evidence>
<gene>
    <name evidence="2" type="ORF">Vgi01_50990</name>
</gene>
<accession>A0ABQ4IKH9</accession>
<sequence>MTDTLHQPVSPASGSGTLRALTAYPHPQPQPLAQLSAAPGQAVTVLHPDYRENAVVLSQVDGSGLVRVLVDGQVRNLHADVDAMPVTDTAIALDLTRQAVAWALTAQQDAVDEAHALVVQCDELRQRHIGELAEIRAYAIDRHRDGDICRDGLNAFLTRFGLVPYQPRHRVRFTISGSCDVIPDVGVSVGDTGYDVREYLRLDTDQVDGVDEATVTFDVTAQVESHDA</sequence>
<proteinExistence type="predicted"/>
<name>A0ABQ4IKH9_9ACTN</name>
<reference evidence="2 3" key="1">
    <citation type="submission" date="2021-01" db="EMBL/GenBank/DDBJ databases">
        <title>Whole genome shotgun sequence of Verrucosispora gifhornensis NBRC 16317.</title>
        <authorList>
            <person name="Komaki H."/>
            <person name="Tamura T."/>
        </authorList>
    </citation>
    <scope>NUCLEOTIDE SEQUENCE [LARGE SCALE GENOMIC DNA]</scope>
    <source>
        <strain evidence="2 3">NBRC 16317</strain>
    </source>
</reference>
<dbReference type="EMBL" id="BOPA01000040">
    <property type="protein sequence ID" value="GIJ18415.1"/>
    <property type="molecule type" value="Genomic_DNA"/>
</dbReference>
<evidence type="ECO:0000313" key="3">
    <source>
        <dbReference type="Proteomes" id="UP000647860"/>
    </source>
</evidence>
<protein>
    <submittedName>
        <fullName evidence="2">Uncharacterized protein</fullName>
    </submittedName>
</protein>
<feature type="region of interest" description="Disordered" evidence="1">
    <location>
        <begin position="1"/>
        <end position="26"/>
    </location>
</feature>
<dbReference type="RefSeq" id="WP_204292741.1">
    <property type="nucleotide sequence ID" value="NZ_BAAAGZ010000063.1"/>
</dbReference>
<dbReference type="Proteomes" id="UP000647860">
    <property type="component" value="Unassembled WGS sequence"/>
</dbReference>
<keyword evidence="3" id="KW-1185">Reference proteome</keyword>
<comment type="caution">
    <text evidence="2">The sequence shown here is derived from an EMBL/GenBank/DDBJ whole genome shotgun (WGS) entry which is preliminary data.</text>
</comment>
<evidence type="ECO:0000313" key="2">
    <source>
        <dbReference type="EMBL" id="GIJ18415.1"/>
    </source>
</evidence>
<feature type="compositionally biased region" description="Polar residues" evidence="1">
    <location>
        <begin position="1"/>
        <end position="16"/>
    </location>
</feature>
<organism evidence="2 3">
    <name type="scientific">Micromonospora gifhornensis</name>
    <dbReference type="NCBI Taxonomy" id="84594"/>
    <lineage>
        <taxon>Bacteria</taxon>
        <taxon>Bacillati</taxon>
        <taxon>Actinomycetota</taxon>
        <taxon>Actinomycetes</taxon>
        <taxon>Micromonosporales</taxon>
        <taxon>Micromonosporaceae</taxon>
        <taxon>Micromonospora</taxon>
    </lineage>
</organism>